<organism evidence="2">
    <name type="scientific">Ananas comosus var. bracteatus</name>
    <name type="common">red pineapple</name>
    <dbReference type="NCBI Taxonomy" id="296719"/>
    <lineage>
        <taxon>Eukaryota</taxon>
        <taxon>Viridiplantae</taxon>
        <taxon>Streptophyta</taxon>
        <taxon>Embryophyta</taxon>
        <taxon>Tracheophyta</taxon>
        <taxon>Spermatophyta</taxon>
        <taxon>Magnoliopsida</taxon>
        <taxon>Liliopsida</taxon>
        <taxon>Poales</taxon>
        <taxon>Bromeliaceae</taxon>
        <taxon>Bromelioideae</taxon>
        <taxon>Ananas</taxon>
    </lineage>
</organism>
<dbReference type="PANTHER" id="PTHR36341:SF3">
    <property type="entry name" value="DUF2996 FAMILY PROTEIN"/>
    <property type="match status" value="1"/>
</dbReference>
<feature type="region of interest" description="Disordered" evidence="1">
    <location>
        <begin position="1"/>
        <end position="44"/>
    </location>
</feature>
<sequence>MRFFASLRRRGGEAEAEAEAESKAATPAAKAAPEKPKKAPAKALPELMEEEVIPALRSTLEAQEDVSQVELSFQDNRLEGSFLKNNIPYCFWAFFPNGVLTGPKGFSLSSYGSVPSTVEPSSLMRKDHSKACCFLGGEEIGCSGHPPCLERRGE</sequence>
<dbReference type="EMBL" id="LR862142">
    <property type="protein sequence ID" value="CAD1822958.1"/>
    <property type="molecule type" value="Genomic_DNA"/>
</dbReference>
<dbReference type="AlphaFoldDB" id="A0A6V7NWU7"/>
<accession>A0A6V7NWU7</accession>
<protein>
    <submittedName>
        <fullName evidence="2">Uncharacterized protein</fullName>
    </submittedName>
</protein>
<evidence type="ECO:0000313" key="2">
    <source>
        <dbReference type="EMBL" id="CAD1822958.1"/>
    </source>
</evidence>
<dbReference type="InterPro" id="IPR021374">
    <property type="entry name" value="DUF2996"/>
</dbReference>
<proteinExistence type="predicted"/>
<reference evidence="2" key="1">
    <citation type="submission" date="2020-07" db="EMBL/GenBank/DDBJ databases">
        <authorList>
            <person name="Lin J."/>
        </authorList>
    </citation>
    <scope>NUCLEOTIDE SEQUENCE</scope>
</reference>
<name>A0A6V7NWU7_ANACO</name>
<evidence type="ECO:0000256" key="1">
    <source>
        <dbReference type="SAM" id="MobiDB-lite"/>
    </source>
</evidence>
<gene>
    <name evidence="2" type="ORF">CB5_LOCUS6169</name>
</gene>
<dbReference type="PANTHER" id="PTHR36341">
    <property type="entry name" value="DUF2996 FAMILY PROTEIN"/>
    <property type="match status" value="1"/>
</dbReference>